<reference evidence="1" key="2">
    <citation type="journal article" date="2015" name="Data Brief">
        <title>Shoot transcriptome of the giant reed, Arundo donax.</title>
        <authorList>
            <person name="Barrero R.A."/>
            <person name="Guerrero F.D."/>
            <person name="Moolhuijzen P."/>
            <person name="Goolsby J.A."/>
            <person name="Tidwell J."/>
            <person name="Bellgard S.E."/>
            <person name="Bellgard M.I."/>
        </authorList>
    </citation>
    <scope>NUCLEOTIDE SEQUENCE</scope>
    <source>
        <tissue evidence="1">Shoot tissue taken approximately 20 cm above the soil surface</tissue>
    </source>
</reference>
<reference evidence="1" key="1">
    <citation type="submission" date="2014-09" db="EMBL/GenBank/DDBJ databases">
        <authorList>
            <person name="Magalhaes I.L.F."/>
            <person name="Oliveira U."/>
            <person name="Santos F.R."/>
            <person name="Vidigal T.H.D.A."/>
            <person name="Brescovit A.D."/>
            <person name="Santos A.J."/>
        </authorList>
    </citation>
    <scope>NUCLEOTIDE SEQUENCE</scope>
    <source>
        <tissue evidence="1">Shoot tissue taken approximately 20 cm above the soil surface</tissue>
    </source>
</reference>
<evidence type="ECO:0000313" key="1">
    <source>
        <dbReference type="EMBL" id="JAD30417.1"/>
    </source>
</evidence>
<proteinExistence type="predicted"/>
<dbReference type="AlphaFoldDB" id="A0A0A8Z6E3"/>
<dbReference type="EMBL" id="GBRH01267478">
    <property type="protein sequence ID" value="JAD30417.1"/>
    <property type="molecule type" value="Transcribed_RNA"/>
</dbReference>
<organism evidence="1">
    <name type="scientific">Arundo donax</name>
    <name type="common">Giant reed</name>
    <name type="synonym">Donax arundinaceus</name>
    <dbReference type="NCBI Taxonomy" id="35708"/>
    <lineage>
        <taxon>Eukaryota</taxon>
        <taxon>Viridiplantae</taxon>
        <taxon>Streptophyta</taxon>
        <taxon>Embryophyta</taxon>
        <taxon>Tracheophyta</taxon>
        <taxon>Spermatophyta</taxon>
        <taxon>Magnoliopsida</taxon>
        <taxon>Liliopsida</taxon>
        <taxon>Poales</taxon>
        <taxon>Poaceae</taxon>
        <taxon>PACMAD clade</taxon>
        <taxon>Arundinoideae</taxon>
        <taxon>Arundineae</taxon>
        <taxon>Arundo</taxon>
    </lineage>
</organism>
<sequence length="46" mass="5314">MDPLMKTTDHQAVRGTRKIQCVGCATGGLKLVRQLSILWRFRGWER</sequence>
<name>A0A0A8Z6E3_ARUDO</name>
<accession>A0A0A8Z6E3</accession>
<protein>
    <submittedName>
        <fullName evidence="1">Uncharacterized protein</fullName>
    </submittedName>
</protein>